<dbReference type="AlphaFoldDB" id="A0A4Y2SLD4"/>
<name>A0A4Y2SLD4_ARAVE</name>
<dbReference type="Proteomes" id="UP000499080">
    <property type="component" value="Unassembled WGS sequence"/>
</dbReference>
<dbReference type="InterPro" id="IPR036397">
    <property type="entry name" value="RNaseH_sf"/>
</dbReference>
<proteinExistence type="predicted"/>
<evidence type="ECO:0008006" key="3">
    <source>
        <dbReference type="Google" id="ProtNLM"/>
    </source>
</evidence>
<comment type="caution">
    <text evidence="1">The sequence shown here is derived from an EMBL/GenBank/DDBJ whole genome shotgun (WGS) entry which is preliminary data.</text>
</comment>
<organism evidence="1 2">
    <name type="scientific">Araneus ventricosus</name>
    <name type="common">Orbweaver spider</name>
    <name type="synonym">Epeira ventricosa</name>
    <dbReference type="NCBI Taxonomy" id="182803"/>
    <lineage>
        <taxon>Eukaryota</taxon>
        <taxon>Metazoa</taxon>
        <taxon>Ecdysozoa</taxon>
        <taxon>Arthropoda</taxon>
        <taxon>Chelicerata</taxon>
        <taxon>Arachnida</taxon>
        <taxon>Araneae</taxon>
        <taxon>Araneomorphae</taxon>
        <taxon>Entelegynae</taxon>
        <taxon>Araneoidea</taxon>
        <taxon>Araneidae</taxon>
        <taxon>Araneus</taxon>
    </lineage>
</organism>
<dbReference type="GO" id="GO:0003676">
    <property type="term" value="F:nucleic acid binding"/>
    <property type="evidence" value="ECO:0007669"/>
    <property type="project" value="InterPro"/>
</dbReference>
<dbReference type="Gene3D" id="3.30.420.10">
    <property type="entry name" value="Ribonuclease H-like superfamily/Ribonuclease H"/>
    <property type="match status" value="1"/>
</dbReference>
<dbReference type="PANTHER" id="PTHR47326">
    <property type="entry name" value="TRANSPOSABLE ELEMENT TC3 TRANSPOSASE-LIKE PROTEIN"/>
    <property type="match status" value="1"/>
</dbReference>
<sequence length="232" mass="26637">MSCVTSRTRVRRPRNVGRKVQPEDVLAYALDHPQSSTKMISENCGLSKSRVWTILNKSGAHPHLCRDCCQEILRDCGIFNDRLIGPVLYEGTLTGQRYLELLQDVITDFVENLPLHQFRNVWFQHDGAPQHKISKVKQYLMETFQNQVIGYGGFVERPPRSPDSTPLDFFLWGHIKGQIYATPPPTLQDLRRRITDACASVTSAMLHNVQREIQSRVQMCIVANGEHFEQYK</sequence>
<protein>
    <recommendedName>
        <fullName evidence="3">Tc1-like transposase DDE domain-containing protein</fullName>
    </recommendedName>
</protein>
<dbReference type="EMBL" id="BGPR01022061">
    <property type="protein sequence ID" value="GBN87965.1"/>
    <property type="molecule type" value="Genomic_DNA"/>
</dbReference>
<keyword evidence="2" id="KW-1185">Reference proteome</keyword>
<dbReference type="PANTHER" id="PTHR47326:SF1">
    <property type="entry name" value="HTH PSQ-TYPE DOMAIN-CONTAINING PROTEIN"/>
    <property type="match status" value="1"/>
</dbReference>
<gene>
    <name evidence="1" type="ORF">AVEN_45262_1</name>
</gene>
<evidence type="ECO:0000313" key="1">
    <source>
        <dbReference type="EMBL" id="GBN87965.1"/>
    </source>
</evidence>
<evidence type="ECO:0000313" key="2">
    <source>
        <dbReference type="Proteomes" id="UP000499080"/>
    </source>
</evidence>
<accession>A0A4Y2SLD4</accession>
<reference evidence="1 2" key="1">
    <citation type="journal article" date="2019" name="Sci. Rep.">
        <title>Orb-weaving spider Araneus ventricosus genome elucidates the spidroin gene catalogue.</title>
        <authorList>
            <person name="Kono N."/>
            <person name="Nakamura H."/>
            <person name="Ohtoshi R."/>
            <person name="Moran D.A.P."/>
            <person name="Shinohara A."/>
            <person name="Yoshida Y."/>
            <person name="Fujiwara M."/>
            <person name="Mori M."/>
            <person name="Tomita M."/>
            <person name="Arakawa K."/>
        </authorList>
    </citation>
    <scope>NUCLEOTIDE SEQUENCE [LARGE SCALE GENOMIC DNA]</scope>
</reference>
<dbReference type="OrthoDB" id="6435261at2759"/>